<accession>A0A0X2NQ65</accession>
<dbReference type="InterPro" id="IPR010430">
    <property type="entry name" value="DUF1028"/>
</dbReference>
<dbReference type="InterPro" id="IPR029055">
    <property type="entry name" value="Ntn_hydrolases_N"/>
</dbReference>
<protein>
    <submittedName>
        <fullName evidence="1">Uncharacterized conserved protein</fullName>
    </submittedName>
</protein>
<reference evidence="2" key="1">
    <citation type="submission" date="2015-11" db="EMBL/GenBank/DDBJ databases">
        <authorList>
            <person name="Dugat-Bony E."/>
        </authorList>
    </citation>
    <scope>NUCLEOTIDE SEQUENCE [LARGE SCALE GENOMIC DNA]</scope>
    <source>
        <strain evidence="2">Mu292</strain>
    </source>
</reference>
<dbReference type="PANTHER" id="PTHR39328:SF1">
    <property type="entry name" value="BLL2871 PROTEIN"/>
    <property type="match status" value="1"/>
</dbReference>
<dbReference type="OrthoDB" id="9790012at2"/>
<keyword evidence="2" id="KW-1185">Reference proteome</keyword>
<gene>
    <name evidence="1" type="ORF">CVAR292_02372</name>
</gene>
<proteinExistence type="predicted"/>
<dbReference type="AlphaFoldDB" id="A0A0X2NQ65"/>
<dbReference type="SUPFAM" id="SSF56235">
    <property type="entry name" value="N-terminal nucleophile aminohydrolases (Ntn hydrolases)"/>
    <property type="match status" value="1"/>
</dbReference>
<dbReference type="PANTHER" id="PTHR39328">
    <property type="entry name" value="BLL2871 PROTEIN"/>
    <property type="match status" value="1"/>
</dbReference>
<dbReference type="Gene3D" id="3.60.20.10">
    <property type="entry name" value="Glutamine Phosphoribosylpyrophosphate, subunit 1, domain 1"/>
    <property type="match status" value="1"/>
</dbReference>
<sequence>MTFSIIARETAADGTVAFGMAVSSSSPAVAARCLHLRCGVGVVASQNITDPRFGPFLLDALASGASADEALATLADRDATLDYRQLSLLGATGPGVARSGPHTLGTYASAVGEDAVCAGNMLASTEVPSVMLAAFDAAASSGVDLENRLLAAMQAGLAAGGEVGPVHSAGLAVVRSAGWVETDLRVDWSETPLEDLADLLEVWLPQRDDYVTRGIDPASSPSYGVPGDE</sequence>
<evidence type="ECO:0000313" key="2">
    <source>
        <dbReference type="Proteomes" id="UP000182498"/>
    </source>
</evidence>
<dbReference type="EMBL" id="FAUH01000017">
    <property type="protein sequence ID" value="CUU67019.1"/>
    <property type="molecule type" value="Genomic_DNA"/>
</dbReference>
<dbReference type="Proteomes" id="UP000182498">
    <property type="component" value="Unassembled WGS sequence"/>
</dbReference>
<dbReference type="Pfam" id="PF06267">
    <property type="entry name" value="DUF1028"/>
    <property type="match status" value="1"/>
</dbReference>
<organism evidence="1 2">
    <name type="scientific">Corynebacterium variabile</name>
    <dbReference type="NCBI Taxonomy" id="1727"/>
    <lineage>
        <taxon>Bacteria</taxon>
        <taxon>Bacillati</taxon>
        <taxon>Actinomycetota</taxon>
        <taxon>Actinomycetes</taxon>
        <taxon>Mycobacteriales</taxon>
        <taxon>Corynebacteriaceae</taxon>
        <taxon>Corynebacterium</taxon>
    </lineage>
</organism>
<evidence type="ECO:0000313" key="1">
    <source>
        <dbReference type="EMBL" id="CUU67019.1"/>
    </source>
</evidence>
<dbReference type="RefSeq" id="WP_073884570.1">
    <property type="nucleotide sequence ID" value="NZ_FAUH01000017.1"/>
</dbReference>
<name>A0A0X2NQ65_9CORY</name>